<evidence type="ECO:0000256" key="8">
    <source>
        <dbReference type="PROSITE-ProRule" id="PRU00276"/>
    </source>
</evidence>
<dbReference type="InterPro" id="IPR006586">
    <property type="entry name" value="ADAM_Cys-rich"/>
</dbReference>
<evidence type="ECO:0000313" key="12">
    <source>
        <dbReference type="EMBL" id="KAK2581896.1"/>
    </source>
</evidence>
<feature type="domain" description="Peptidase M12B" evidence="11">
    <location>
        <begin position="1002"/>
        <end position="1230"/>
    </location>
</feature>
<dbReference type="GO" id="GO:0004222">
    <property type="term" value="F:metalloendopeptidase activity"/>
    <property type="evidence" value="ECO:0007669"/>
    <property type="project" value="InterPro"/>
</dbReference>
<feature type="signal peptide" evidence="10">
    <location>
        <begin position="1"/>
        <end position="18"/>
    </location>
</feature>
<evidence type="ECO:0000259" key="11">
    <source>
        <dbReference type="PROSITE" id="PS50215"/>
    </source>
</evidence>
<proteinExistence type="predicted"/>
<dbReference type="Pfam" id="PF17771">
    <property type="entry name" value="ADAMTS_CR_2"/>
    <property type="match status" value="2"/>
</dbReference>
<gene>
    <name evidence="12" type="ORF">KPH14_002355</name>
</gene>
<keyword evidence="7" id="KW-0325">Glycoprotein</keyword>
<keyword evidence="3" id="KW-0378">Hydrolase</keyword>
<dbReference type="InterPro" id="IPR034030">
    <property type="entry name" value="ZnMc_salivary_gland_MPs"/>
</dbReference>
<dbReference type="GO" id="GO:0046872">
    <property type="term" value="F:metal ion binding"/>
    <property type="evidence" value="ECO:0007669"/>
    <property type="project" value="UniProtKB-KW"/>
</dbReference>
<feature type="binding site" evidence="8">
    <location>
        <position position="1169"/>
    </location>
    <ligand>
        <name>Zn(2+)</name>
        <dbReference type="ChEBI" id="CHEBI:29105"/>
        <note>catalytic</note>
    </ligand>
</feature>
<feature type="region of interest" description="Disordered" evidence="9">
    <location>
        <begin position="646"/>
        <end position="693"/>
    </location>
</feature>
<feature type="active site" evidence="8">
    <location>
        <position position="1166"/>
    </location>
</feature>
<comment type="caution">
    <text evidence="12">The sequence shown here is derived from an EMBL/GenBank/DDBJ whole genome shotgun (WGS) entry which is preliminary data.</text>
</comment>
<evidence type="ECO:0000256" key="6">
    <source>
        <dbReference type="ARBA" id="ARBA00023157"/>
    </source>
</evidence>
<accession>A0AAD9VP35</accession>
<name>A0AAD9VP35_9HYME</name>
<organism evidence="12 13">
    <name type="scientific">Odynerus spinipes</name>
    <dbReference type="NCBI Taxonomy" id="1348599"/>
    <lineage>
        <taxon>Eukaryota</taxon>
        <taxon>Metazoa</taxon>
        <taxon>Ecdysozoa</taxon>
        <taxon>Arthropoda</taxon>
        <taxon>Hexapoda</taxon>
        <taxon>Insecta</taxon>
        <taxon>Pterygota</taxon>
        <taxon>Neoptera</taxon>
        <taxon>Endopterygota</taxon>
        <taxon>Hymenoptera</taxon>
        <taxon>Apocrita</taxon>
        <taxon>Aculeata</taxon>
        <taxon>Vespoidea</taxon>
        <taxon>Vespidae</taxon>
        <taxon>Eumeninae</taxon>
        <taxon>Odynerus</taxon>
    </lineage>
</organism>
<dbReference type="InterPro" id="IPR024079">
    <property type="entry name" value="MetalloPept_cat_dom_sf"/>
</dbReference>
<dbReference type="Pfam" id="PF13582">
    <property type="entry name" value="Reprolysin_3"/>
    <property type="match status" value="2"/>
</dbReference>
<feature type="binding site" evidence="8">
    <location>
        <position position="1175"/>
    </location>
    <ligand>
        <name>Zn(2+)</name>
        <dbReference type="ChEBI" id="CHEBI:29105"/>
        <note>catalytic</note>
    </ligand>
</feature>
<comment type="caution">
    <text evidence="8">Lacks conserved residue(s) required for the propagation of feature annotation.</text>
</comment>
<feature type="compositionally biased region" description="Polar residues" evidence="9">
    <location>
        <begin position="681"/>
        <end position="693"/>
    </location>
</feature>
<dbReference type="GO" id="GO:0006509">
    <property type="term" value="P:membrane protein ectodomain proteolysis"/>
    <property type="evidence" value="ECO:0007669"/>
    <property type="project" value="TreeGrafter"/>
</dbReference>
<feature type="chain" id="PRO_5041943796" description="Peptidase M12B domain-containing protein" evidence="10">
    <location>
        <begin position="19"/>
        <end position="1339"/>
    </location>
</feature>
<keyword evidence="1" id="KW-0645">Protease</keyword>
<dbReference type="EMBL" id="JAIFRP010000038">
    <property type="protein sequence ID" value="KAK2581896.1"/>
    <property type="molecule type" value="Genomic_DNA"/>
</dbReference>
<feature type="active site" evidence="8">
    <location>
        <position position="403"/>
    </location>
</feature>
<keyword evidence="6" id="KW-1015">Disulfide bond</keyword>
<feature type="binding site" evidence="8">
    <location>
        <position position="412"/>
    </location>
    <ligand>
        <name>Zn(2+)</name>
        <dbReference type="ChEBI" id="CHEBI:29105"/>
        <note>catalytic</note>
    </ligand>
</feature>
<keyword evidence="5" id="KW-0482">Metalloprotease</keyword>
<keyword evidence="13" id="KW-1185">Reference proteome</keyword>
<reference evidence="12" key="1">
    <citation type="submission" date="2021-08" db="EMBL/GenBank/DDBJ databases">
        <authorList>
            <person name="Misof B."/>
            <person name="Oliver O."/>
            <person name="Podsiadlowski L."/>
            <person name="Donath A."/>
            <person name="Peters R."/>
            <person name="Mayer C."/>
            <person name="Rust J."/>
            <person name="Gunkel S."/>
            <person name="Lesny P."/>
            <person name="Martin S."/>
            <person name="Oeyen J.P."/>
            <person name="Petersen M."/>
            <person name="Panagiotis P."/>
            <person name="Wilbrandt J."/>
            <person name="Tanja T."/>
        </authorList>
    </citation>
    <scope>NUCLEOTIDE SEQUENCE</scope>
    <source>
        <strain evidence="12">GBR_01_08_01A</strain>
        <tissue evidence="12">Thorax + abdomen</tissue>
    </source>
</reference>
<feature type="binding site" evidence="8">
    <location>
        <position position="1165"/>
    </location>
    <ligand>
        <name>Zn(2+)</name>
        <dbReference type="ChEBI" id="CHEBI:29105"/>
        <note>catalytic</note>
    </ligand>
</feature>
<keyword evidence="4 8" id="KW-0862">Zinc</keyword>
<protein>
    <recommendedName>
        <fullName evidence="11">Peptidase M12B domain-containing protein</fullName>
    </recommendedName>
</protein>
<feature type="binding site" evidence="8">
    <location>
        <position position="406"/>
    </location>
    <ligand>
        <name>Zn(2+)</name>
        <dbReference type="ChEBI" id="CHEBI:29105"/>
        <note>catalytic</note>
    </ligand>
</feature>
<feature type="compositionally biased region" description="Basic and acidic residues" evidence="9">
    <location>
        <begin position="668"/>
        <end position="678"/>
    </location>
</feature>
<dbReference type="PANTHER" id="PTHR11905:SF249">
    <property type="entry name" value="SOL NARAE, ISOFORM C"/>
    <property type="match status" value="1"/>
</dbReference>
<evidence type="ECO:0000256" key="3">
    <source>
        <dbReference type="ARBA" id="ARBA00022801"/>
    </source>
</evidence>
<dbReference type="PANTHER" id="PTHR11905">
    <property type="entry name" value="ADAM A DISINTEGRIN AND METALLOPROTEASE DOMAIN"/>
    <property type="match status" value="1"/>
</dbReference>
<feature type="domain" description="Peptidase M12B" evidence="11">
    <location>
        <begin position="241"/>
        <end position="473"/>
    </location>
</feature>
<feature type="binding site" evidence="8">
    <location>
        <position position="402"/>
    </location>
    <ligand>
        <name>Zn(2+)</name>
        <dbReference type="ChEBI" id="CHEBI:29105"/>
        <note>catalytic</note>
    </ligand>
</feature>
<dbReference type="Gene3D" id="3.40.1620.60">
    <property type="match status" value="2"/>
</dbReference>
<keyword evidence="2 8" id="KW-0479">Metal-binding</keyword>
<reference evidence="12" key="2">
    <citation type="journal article" date="2023" name="Commun. Biol.">
        <title>Intrasexual cuticular hydrocarbon dimorphism in a wasp sheds light on hydrocarbon biosynthesis genes in Hymenoptera.</title>
        <authorList>
            <person name="Moris V.C."/>
            <person name="Podsiadlowski L."/>
            <person name="Martin S."/>
            <person name="Oeyen J.P."/>
            <person name="Donath A."/>
            <person name="Petersen M."/>
            <person name="Wilbrandt J."/>
            <person name="Misof B."/>
            <person name="Liedtke D."/>
            <person name="Thamm M."/>
            <person name="Scheiner R."/>
            <person name="Schmitt T."/>
            <person name="Niehuis O."/>
        </authorList>
    </citation>
    <scope>NUCLEOTIDE SEQUENCE</scope>
    <source>
        <strain evidence="12">GBR_01_08_01A</strain>
    </source>
</reference>
<evidence type="ECO:0000256" key="4">
    <source>
        <dbReference type="ARBA" id="ARBA00022833"/>
    </source>
</evidence>
<keyword evidence="10" id="KW-0732">Signal</keyword>
<dbReference type="Gene3D" id="3.40.390.10">
    <property type="entry name" value="Collagenase (Catalytic Domain)"/>
    <property type="match status" value="2"/>
</dbReference>
<evidence type="ECO:0000256" key="9">
    <source>
        <dbReference type="SAM" id="MobiDB-lite"/>
    </source>
</evidence>
<dbReference type="PROSITE" id="PS50215">
    <property type="entry name" value="ADAM_MEPRO"/>
    <property type="match status" value="2"/>
</dbReference>
<dbReference type="InterPro" id="IPR001590">
    <property type="entry name" value="Peptidase_M12B"/>
</dbReference>
<dbReference type="InterPro" id="IPR041645">
    <property type="entry name" value="ADAMTS_CR_2"/>
</dbReference>
<dbReference type="SUPFAM" id="SSF55486">
    <property type="entry name" value="Metalloproteases ('zincins'), catalytic domain"/>
    <property type="match status" value="2"/>
</dbReference>
<evidence type="ECO:0000256" key="1">
    <source>
        <dbReference type="ARBA" id="ARBA00022670"/>
    </source>
</evidence>
<sequence length="1339" mass="149760">MIRALVLLSMAVLPLARCHKIHEHMTREEMLSVFHTGHESGNDVPSYEIVPVLHTIHKRSTGRKTEVHLKAFGTDISLSLKPTRGLLSPNQLPMWTVTKNDSHPDGLSYERVLEVDTDIGDIYQDTRNMASILLHRDANGKVLVDGNIGSELVIRPLPERVLQEVVSKSTILQRAELLPNVTGTKKDLKHTSHHVVFKKFRKPTEDEYSDYALMEPDHLAKRYRSKRSSGSRSKREAPYVIYPEILCIVDYDGYRLHGGDNVQIKRYFVSFWNGVDLRYKLLKGPKIRISIAGIIISRGRDATPYLERNRVGRDAIDSAAALTDMGKYLFRERRLPVYDIAVAVTKLDMCRRQYANDVCNRGTAGFAYVGGACVVNKRLEKVNSVAIIEDTGGFSGIIVAAHEVGHLLGAVHDGSPPPSYLGGPGAEKCRWEDGYIMSDLRHTEKGFKWSHCSVSSFHHFLNGDTATCLYNAPHEDEALPRVLPGKLLSLDAQCRKDRGTSACFKDDRVCAQLFCFDAGSGYCVAYRPAAEGSPCGDGQYCLNGKCVAEHENIIPDYTQNIPTYVRRDGTFGPPTHNRPIFAQYNSTDYRYPWEGTTYSSPKSKFKLNPFVSNLLASSSTTTVNVKRVTPSAPVYRYTHTTANNLLAINDKTRASDNNKSNSNNGNGDKSDSNNEKGESGGNRSTTTSKKSNRYNFNFHYNVTPTPKAGNNPNDVNYPKIIPFKHKSTTSVTQFSPTTVGVRNGLRNNGRETGADECTDVGPDCLDLIDRLGTWLCHLQSVKSRCCASLKTIHEYMTPEEVMSVFHTDHETVPDYAVVPIQHTAHRRSLDDAQEVQLKAFDRDIKLYLHPTEGILASKKTPVWTVSSDPSYPEGLKYKLIPNAMRDLGNTFHDLENTASVLMKLDSNKRLFLDGVIGAARMVIRSLPKRILRHILYNTKGLYKDHNATMANVTEDDDLAYTYHHVVYKIPETKGKQYKDFKLTDPLESSTNQRHKREVPDVIYPEILVIMDNSEYELVGKNLEHAKRYIVSFWNGVDLRYRLLNNPRIRFNIAGIVIALDSNATSYMERNRLSNSSLLVDVDVALREMGDYIYRETRFPIGFFDIAITMTQLDLCNKFGDYCDGSTLGYAYVAGACNRQDDIKTSEMAGIVEDNGGFSGIIPTAHEIGHLIGARHDGNPQYANDCPAFDGYIMTSGLMLHENGFEWSNCTINSFYKFLNEERAQCLYNEPVMGPPVSRILPGKLMSLDYQCKKVHGHGTKACNKDATACTRLNCLIPGTMSACSALSPAAEGSSCGDGVFCLNGKCVLEGSYTKSHGKKAWSHFKPLFKLQRIMKKLGR</sequence>
<evidence type="ECO:0000256" key="5">
    <source>
        <dbReference type="ARBA" id="ARBA00023049"/>
    </source>
</evidence>
<evidence type="ECO:0000256" key="2">
    <source>
        <dbReference type="ARBA" id="ARBA00022723"/>
    </source>
</evidence>
<evidence type="ECO:0000313" key="13">
    <source>
        <dbReference type="Proteomes" id="UP001258017"/>
    </source>
</evidence>
<evidence type="ECO:0000256" key="7">
    <source>
        <dbReference type="ARBA" id="ARBA00023180"/>
    </source>
</evidence>
<dbReference type="CDD" id="cd04272">
    <property type="entry name" value="ZnMc_salivary_gland_MPs"/>
    <property type="match status" value="1"/>
</dbReference>
<dbReference type="Proteomes" id="UP001258017">
    <property type="component" value="Unassembled WGS sequence"/>
</dbReference>
<feature type="compositionally biased region" description="Low complexity" evidence="9">
    <location>
        <begin position="657"/>
        <end position="667"/>
    </location>
</feature>
<dbReference type="SMART" id="SM00608">
    <property type="entry name" value="ACR"/>
    <property type="match status" value="1"/>
</dbReference>
<evidence type="ECO:0000256" key="10">
    <source>
        <dbReference type="SAM" id="SignalP"/>
    </source>
</evidence>